<keyword evidence="6 8" id="KW-0460">Magnesium</keyword>
<evidence type="ECO:0000256" key="4">
    <source>
        <dbReference type="ARBA" id="ARBA00022723"/>
    </source>
</evidence>
<evidence type="ECO:0000256" key="1">
    <source>
        <dbReference type="ARBA" id="ARBA00001946"/>
    </source>
</evidence>
<evidence type="ECO:0000313" key="10">
    <source>
        <dbReference type="EMBL" id="MBL0003801.1"/>
    </source>
</evidence>
<evidence type="ECO:0000256" key="2">
    <source>
        <dbReference type="ARBA" id="ARBA00022649"/>
    </source>
</evidence>
<keyword evidence="4 8" id="KW-0479">Metal-binding</keyword>
<dbReference type="InterPro" id="IPR050556">
    <property type="entry name" value="Type_II_TA_system_RNase"/>
</dbReference>
<evidence type="ECO:0000256" key="7">
    <source>
        <dbReference type="ARBA" id="ARBA00038093"/>
    </source>
</evidence>
<dbReference type="EMBL" id="JADKGK010000015">
    <property type="protein sequence ID" value="MBL0003801.1"/>
    <property type="molecule type" value="Genomic_DNA"/>
</dbReference>
<keyword evidence="2 8" id="KW-1277">Toxin-antitoxin system</keyword>
<evidence type="ECO:0000256" key="3">
    <source>
        <dbReference type="ARBA" id="ARBA00022722"/>
    </source>
</evidence>
<reference evidence="10" key="1">
    <citation type="submission" date="2020-10" db="EMBL/GenBank/DDBJ databases">
        <title>Connecting structure to function with the recovery of over 1000 high-quality activated sludge metagenome-assembled genomes encoding full-length rRNA genes using long-read sequencing.</title>
        <authorList>
            <person name="Singleton C.M."/>
            <person name="Petriglieri F."/>
            <person name="Kristensen J.M."/>
            <person name="Kirkegaard R.H."/>
            <person name="Michaelsen T.Y."/>
            <person name="Andersen M.H."/>
            <person name="Karst S.M."/>
            <person name="Dueholm M.S."/>
            <person name="Nielsen P.H."/>
            <person name="Albertsen M."/>
        </authorList>
    </citation>
    <scope>NUCLEOTIDE SEQUENCE</scope>
    <source>
        <strain evidence="10">Ribe_18-Q3-R11-54_MAXAC.001</strain>
    </source>
</reference>
<dbReference type="InterPro" id="IPR029060">
    <property type="entry name" value="PIN-like_dom_sf"/>
</dbReference>
<comment type="cofactor">
    <cofactor evidence="1 8">
        <name>Mg(2+)</name>
        <dbReference type="ChEBI" id="CHEBI:18420"/>
    </cofactor>
</comment>
<evidence type="ECO:0000256" key="8">
    <source>
        <dbReference type="HAMAP-Rule" id="MF_00265"/>
    </source>
</evidence>
<dbReference type="CDD" id="cd09871">
    <property type="entry name" value="PIN_MtVapC28-VapC30-like"/>
    <property type="match status" value="1"/>
</dbReference>
<comment type="function">
    <text evidence="8">Toxic component of a toxin-antitoxin (TA) system. An RNase.</text>
</comment>
<dbReference type="SUPFAM" id="SSF88723">
    <property type="entry name" value="PIN domain-like"/>
    <property type="match status" value="1"/>
</dbReference>
<keyword evidence="3 8" id="KW-0540">Nuclease</keyword>
<comment type="caution">
    <text evidence="10">The sequence shown here is derived from an EMBL/GenBank/DDBJ whole genome shotgun (WGS) entry which is preliminary data.</text>
</comment>
<dbReference type="EC" id="3.1.-.-" evidence="8"/>
<gene>
    <name evidence="8" type="primary">vapC</name>
    <name evidence="10" type="ORF">IPP00_07330</name>
</gene>
<dbReference type="PANTHER" id="PTHR33653:SF1">
    <property type="entry name" value="RIBONUCLEASE VAPC2"/>
    <property type="match status" value="1"/>
</dbReference>
<organism evidence="10 11">
    <name type="scientific">Candidatus Phosphoribacter hodrii</name>
    <dbReference type="NCBI Taxonomy" id="2953743"/>
    <lineage>
        <taxon>Bacteria</taxon>
        <taxon>Bacillati</taxon>
        <taxon>Actinomycetota</taxon>
        <taxon>Actinomycetes</taxon>
        <taxon>Micrococcales</taxon>
        <taxon>Dermatophilaceae</taxon>
        <taxon>Candidatus Phosphoribacter</taxon>
    </lineage>
</organism>
<dbReference type="InterPro" id="IPR022907">
    <property type="entry name" value="VapC_family"/>
</dbReference>
<proteinExistence type="inferred from homology"/>
<evidence type="ECO:0000256" key="5">
    <source>
        <dbReference type="ARBA" id="ARBA00022801"/>
    </source>
</evidence>
<dbReference type="GO" id="GO:0004540">
    <property type="term" value="F:RNA nuclease activity"/>
    <property type="evidence" value="ECO:0007669"/>
    <property type="project" value="InterPro"/>
</dbReference>
<dbReference type="Gene3D" id="3.40.50.1010">
    <property type="entry name" value="5'-nuclease"/>
    <property type="match status" value="1"/>
</dbReference>
<feature type="binding site" evidence="8">
    <location>
        <position position="4"/>
    </location>
    <ligand>
        <name>Mg(2+)</name>
        <dbReference type="ChEBI" id="CHEBI:18420"/>
    </ligand>
</feature>
<evidence type="ECO:0000313" key="11">
    <source>
        <dbReference type="Proteomes" id="UP000886632"/>
    </source>
</evidence>
<dbReference type="GO" id="GO:0016787">
    <property type="term" value="F:hydrolase activity"/>
    <property type="evidence" value="ECO:0007669"/>
    <property type="project" value="UniProtKB-KW"/>
</dbReference>
<feature type="domain" description="PIN" evidence="9">
    <location>
        <begin position="1"/>
        <end position="125"/>
    </location>
</feature>
<evidence type="ECO:0000256" key="6">
    <source>
        <dbReference type="ARBA" id="ARBA00022842"/>
    </source>
</evidence>
<dbReference type="Pfam" id="PF01850">
    <property type="entry name" value="PIN"/>
    <property type="match status" value="1"/>
</dbReference>
<sequence length="142" mass="15561">MILDSSAVCAIVLKEAEALAYSNAASEAESVRMAAPTFVEAAMVIDGKGRPELTRSFDEVLDWLHVEIAPFTERQARLAREAFRDFGRGSGHRARLNLGDCFAYALAKDAGEPLLYKGDDFVHTDVRAVFPRGYVEGVSPRP</sequence>
<dbReference type="GO" id="GO:0000287">
    <property type="term" value="F:magnesium ion binding"/>
    <property type="evidence" value="ECO:0007669"/>
    <property type="project" value="UniProtKB-UniRule"/>
</dbReference>
<dbReference type="AlphaFoldDB" id="A0A9D7T7A1"/>
<dbReference type="Proteomes" id="UP000886632">
    <property type="component" value="Unassembled WGS sequence"/>
</dbReference>
<protein>
    <recommendedName>
        <fullName evidence="8">Ribonuclease VapC</fullName>
        <shortName evidence="8">RNase VapC</shortName>
        <ecNumber evidence="8">3.1.-.-</ecNumber>
    </recommendedName>
    <alternativeName>
        <fullName evidence="8">Toxin VapC</fullName>
    </alternativeName>
</protein>
<dbReference type="GO" id="GO:0090729">
    <property type="term" value="F:toxin activity"/>
    <property type="evidence" value="ECO:0007669"/>
    <property type="project" value="UniProtKB-KW"/>
</dbReference>
<name>A0A9D7T7A1_9MICO</name>
<keyword evidence="8" id="KW-0800">Toxin</keyword>
<evidence type="ECO:0000259" key="9">
    <source>
        <dbReference type="Pfam" id="PF01850"/>
    </source>
</evidence>
<feature type="binding site" evidence="8">
    <location>
        <position position="100"/>
    </location>
    <ligand>
        <name>Mg(2+)</name>
        <dbReference type="ChEBI" id="CHEBI:18420"/>
    </ligand>
</feature>
<dbReference type="PANTHER" id="PTHR33653">
    <property type="entry name" value="RIBONUCLEASE VAPC2"/>
    <property type="match status" value="1"/>
</dbReference>
<dbReference type="HAMAP" id="MF_00265">
    <property type="entry name" value="VapC_Nob1"/>
    <property type="match status" value="1"/>
</dbReference>
<accession>A0A9D7T7A1</accession>
<dbReference type="InterPro" id="IPR002716">
    <property type="entry name" value="PIN_dom"/>
</dbReference>
<keyword evidence="5 8" id="KW-0378">Hydrolase</keyword>
<comment type="similarity">
    <text evidence="7 8">Belongs to the PINc/VapC protein family.</text>
</comment>